<dbReference type="GO" id="GO:0043709">
    <property type="term" value="P:cell adhesion involved in single-species biofilm formation"/>
    <property type="evidence" value="ECO:0007669"/>
    <property type="project" value="TreeGrafter"/>
</dbReference>
<protein>
    <recommendedName>
        <fullName evidence="2">Fimbrial-type adhesion domain-containing protein</fullName>
    </recommendedName>
</protein>
<dbReference type="PANTHER" id="PTHR33420">
    <property type="entry name" value="FIMBRIAL SUBUNIT ELFA-RELATED"/>
    <property type="match status" value="1"/>
</dbReference>
<gene>
    <name evidence="3" type="ORF">D2917_23735</name>
</gene>
<keyword evidence="1" id="KW-0732">Signal</keyword>
<dbReference type="AlphaFoldDB" id="A0A5P3VLQ3"/>
<dbReference type="PANTHER" id="PTHR33420:SF3">
    <property type="entry name" value="FIMBRIAL SUBUNIT ELFA"/>
    <property type="match status" value="1"/>
</dbReference>
<organism evidence="3 4">
    <name type="scientific">Cupriavidus oxalaticus</name>
    <dbReference type="NCBI Taxonomy" id="96344"/>
    <lineage>
        <taxon>Bacteria</taxon>
        <taxon>Pseudomonadati</taxon>
        <taxon>Pseudomonadota</taxon>
        <taxon>Betaproteobacteria</taxon>
        <taxon>Burkholderiales</taxon>
        <taxon>Burkholderiaceae</taxon>
        <taxon>Cupriavidus</taxon>
    </lineage>
</organism>
<dbReference type="Gene3D" id="2.60.40.3310">
    <property type="match status" value="1"/>
</dbReference>
<evidence type="ECO:0000313" key="3">
    <source>
        <dbReference type="EMBL" id="QEZ47167.1"/>
    </source>
</evidence>
<proteinExistence type="predicted"/>
<dbReference type="EMBL" id="CP032519">
    <property type="protein sequence ID" value="QEZ47167.1"/>
    <property type="molecule type" value="Genomic_DNA"/>
</dbReference>
<dbReference type="RefSeq" id="WP_151072158.1">
    <property type="nucleotide sequence ID" value="NZ_CP032519.1"/>
</dbReference>
<dbReference type="InterPro" id="IPR008966">
    <property type="entry name" value="Adhesion_dom_sf"/>
</dbReference>
<reference evidence="3 4" key="1">
    <citation type="submission" date="2018-09" db="EMBL/GenBank/DDBJ databases">
        <title>Complete genome sequence of Cupriavidus oxalaticus T2, a bacterium capable of phenol tolerance and degradation.</title>
        <authorList>
            <person name="Yan J."/>
        </authorList>
    </citation>
    <scope>NUCLEOTIDE SEQUENCE [LARGE SCALE GENOMIC DNA]</scope>
    <source>
        <strain evidence="3 4">T2</strain>
    </source>
</reference>
<dbReference type="InterPro" id="IPR036937">
    <property type="entry name" value="Adhesion_dom_fimbrial_sf"/>
</dbReference>
<name>A0A5P3VLQ3_9BURK</name>
<dbReference type="Gene3D" id="2.60.40.1090">
    <property type="entry name" value="Fimbrial-type adhesion domain"/>
    <property type="match status" value="1"/>
</dbReference>
<evidence type="ECO:0000256" key="1">
    <source>
        <dbReference type="ARBA" id="ARBA00022729"/>
    </source>
</evidence>
<dbReference type="InterPro" id="IPR050263">
    <property type="entry name" value="Bact_Fimbrial_Adh_Pro"/>
</dbReference>
<sequence>MRHDIYPRSLKSAAQWIVVVRQCAIMLWGMGLSLPALAACVFTTGNTLGTATLSLPVKVNVPRNAPAGAILYDSNWVTAGPTTVSCAGTGEFQLTRGYATPMQVAPGYTNVYQTTVQGIGVKVAWINWLQGGSINDALLASPPLSETAWSTTMPYGPMGQFRAQLIVTGPVATGVITLPSPLAQASYGSLIVNQLVIAGSTQIVAPACSVQNTSVAVRLPTVSAASMSAVGSTAGQTAFHLSLNCSGDTAVAMTITDATQPGNAGSNLALGSDSTASGVAFQILYNNTPVRFGADSAASGNPNQFAVGNSGGVGSMQIPLAVRYIRTGTVTPGVANGYATFTMSYQ</sequence>
<dbReference type="GO" id="GO:0009289">
    <property type="term" value="C:pilus"/>
    <property type="evidence" value="ECO:0007669"/>
    <property type="project" value="InterPro"/>
</dbReference>
<evidence type="ECO:0000259" key="2">
    <source>
        <dbReference type="Pfam" id="PF00419"/>
    </source>
</evidence>
<accession>A0A5P3VLQ3</accession>
<dbReference type="InterPro" id="IPR000259">
    <property type="entry name" value="Adhesion_dom_fimbrial"/>
</dbReference>
<dbReference type="SUPFAM" id="SSF49401">
    <property type="entry name" value="Bacterial adhesins"/>
    <property type="match status" value="1"/>
</dbReference>
<evidence type="ECO:0000313" key="4">
    <source>
        <dbReference type="Proteomes" id="UP000325743"/>
    </source>
</evidence>
<dbReference type="Proteomes" id="UP000325743">
    <property type="component" value="Chromosome 2"/>
</dbReference>
<feature type="domain" description="Fimbrial-type adhesion" evidence="2">
    <location>
        <begin position="201"/>
        <end position="346"/>
    </location>
</feature>
<dbReference type="Pfam" id="PF00419">
    <property type="entry name" value="Fimbrial"/>
    <property type="match status" value="1"/>
</dbReference>